<reference evidence="1" key="1">
    <citation type="submission" date="2023-06" db="EMBL/GenBank/DDBJ databases">
        <title>Conoideocrella luteorostrata (Hypocreales: Clavicipitaceae), a potential biocontrol fungus for elongate hemlock scale in United States Christmas tree production areas.</title>
        <authorList>
            <person name="Barrett H."/>
            <person name="Lovett B."/>
            <person name="Macias A.M."/>
            <person name="Stajich J.E."/>
            <person name="Kasson M.T."/>
        </authorList>
    </citation>
    <scope>NUCLEOTIDE SEQUENCE</scope>
    <source>
        <strain evidence="1">ARSEF 14590</strain>
    </source>
</reference>
<dbReference type="AlphaFoldDB" id="A0AAJ0FX03"/>
<organism evidence="1 2">
    <name type="scientific">Conoideocrella luteorostrata</name>
    <dbReference type="NCBI Taxonomy" id="1105319"/>
    <lineage>
        <taxon>Eukaryota</taxon>
        <taxon>Fungi</taxon>
        <taxon>Dikarya</taxon>
        <taxon>Ascomycota</taxon>
        <taxon>Pezizomycotina</taxon>
        <taxon>Sordariomycetes</taxon>
        <taxon>Hypocreomycetidae</taxon>
        <taxon>Hypocreales</taxon>
        <taxon>Clavicipitaceae</taxon>
        <taxon>Conoideocrella</taxon>
    </lineage>
</organism>
<evidence type="ECO:0000313" key="2">
    <source>
        <dbReference type="Proteomes" id="UP001251528"/>
    </source>
</evidence>
<dbReference type="Proteomes" id="UP001251528">
    <property type="component" value="Unassembled WGS sequence"/>
</dbReference>
<name>A0AAJ0FX03_9HYPO</name>
<keyword evidence="2" id="KW-1185">Reference proteome</keyword>
<dbReference type="EMBL" id="JASWJB010000295">
    <property type="protein sequence ID" value="KAK2592005.1"/>
    <property type="molecule type" value="Genomic_DNA"/>
</dbReference>
<gene>
    <name evidence="1" type="ORF">QQS21_010308</name>
</gene>
<accession>A0AAJ0FX03</accession>
<comment type="caution">
    <text evidence="1">The sequence shown here is derived from an EMBL/GenBank/DDBJ whole genome shotgun (WGS) entry which is preliminary data.</text>
</comment>
<protein>
    <submittedName>
        <fullName evidence="1">Uncharacterized protein</fullName>
    </submittedName>
</protein>
<evidence type="ECO:0000313" key="1">
    <source>
        <dbReference type="EMBL" id="KAK2592005.1"/>
    </source>
</evidence>
<sequence>MAVPTTDVKRIFKSQNESPGKRSKIADYCRSRLEDHKHERCVFLCLKRGRRFYAIDIPIDEESLDLGLDRLRRASGPWWKRWSLYSAVGVQEINMRVIEVERESGPRPELRVCILREGYSKEIAQFEELINLYTDSSESCNCGEDEDDNNKYYYCVNEKFDGWSDTYCKLQRAGEFKREQRDYAWLPAMLDYYWQHGIDKPALDFLNKVGFVHSYRYVARR</sequence>
<proteinExistence type="predicted"/>